<dbReference type="InterPro" id="IPR052920">
    <property type="entry name" value="DNA-binding_regulatory"/>
</dbReference>
<dbReference type="InterPro" id="IPR029058">
    <property type="entry name" value="AB_hydrolase_fold"/>
</dbReference>
<evidence type="ECO:0000313" key="4">
    <source>
        <dbReference type="Proteomes" id="UP001524502"/>
    </source>
</evidence>
<dbReference type="SUPFAM" id="SSF53474">
    <property type="entry name" value="alpha/beta-Hydrolases"/>
    <property type="match status" value="1"/>
</dbReference>
<proteinExistence type="predicted"/>
<gene>
    <name evidence="3" type="ORF">NE619_07570</name>
</gene>
<organism evidence="3 4">
    <name type="scientific">Anaerovorax odorimutans</name>
    <dbReference type="NCBI Taxonomy" id="109327"/>
    <lineage>
        <taxon>Bacteria</taxon>
        <taxon>Bacillati</taxon>
        <taxon>Bacillota</taxon>
        <taxon>Clostridia</taxon>
        <taxon>Peptostreptococcales</taxon>
        <taxon>Anaerovoracaceae</taxon>
        <taxon>Anaerovorax</taxon>
    </lineage>
</organism>
<feature type="domain" description="Serine aminopeptidase S33" evidence="2">
    <location>
        <begin position="96"/>
        <end position="209"/>
    </location>
</feature>
<keyword evidence="1" id="KW-0812">Transmembrane</keyword>
<dbReference type="InterPro" id="IPR022742">
    <property type="entry name" value="Hydrolase_4"/>
</dbReference>
<accession>A0ABT1RN29</accession>
<dbReference type="Gene3D" id="3.40.50.1820">
    <property type="entry name" value="alpha/beta hydrolase"/>
    <property type="match status" value="1"/>
</dbReference>
<dbReference type="EMBL" id="JANFXK010000007">
    <property type="protein sequence ID" value="MCQ4636584.1"/>
    <property type="molecule type" value="Genomic_DNA"/>
</dbReference>
<dbReference type="PANTHER" id="PTHR43358:SF4">
    <property type="entry name" value="ALPHA_BETA HYDROLASE FOLD-1 DOMAIN-CONTAINING PROTEIN"/>
    <property type="match status" value="1"/>
</dbReference>
<sequence>MKRKKALKITGIVIICAVVLAVSVCGATGIYVYNASVHAVNQERRPLACKKESLAKYGFDVDKFEAQYQVEQVEIPSTFGDHKIPANYLTADGRKDRKTVVMAHGLNGNRLTGYPVAAILMRYGYNILTYDQRDSGESEAQYMTCGYWESRDFKDCVDYVRKRTGDDIQVGGWGSSIGGATIGFYLGTEAAQKDLDFAVLDCPVSDMREIIGFLVRNTKWIPMDFKLDMGDLATRLRLGYSYGDGDVRKYVADTRVPVLIFNSRADGVTPYHMGVDLYRVMKHNEKQICSVDDSRHTDIYIDYPQLYEETMMSFIEKYGGHR</sequence>
<dbReference type="RefSeq" id="WP_256131780.1">
    <property type="nucleotide sequence ID" value="NZ_JANFXK010000007.1"/>
</dbReference>
<dbReference type="PANTHER" id="PTHR43358">
    <property type="entry name" value="ALPHA/BETA-HYDROLASE"/>
    <property type="match status" value="1"/>
</dbReference>
<dbReference type="Proteomes" id="UP001524502">
    <property type="component" value="Unassembled WGS sequence"/>
</dbReference>
<protein>
    <submittedName>
        <fullName evidence="3">Lysophospholipase</fullName>
    </submittedName>
</protein>
<comment type="caution">
    <text evidence="3">The sequence shown here is derived from an EMBL/GenBank/DDBJ whole genome shotgun (WGS) entry which is preliminary data.</text>
</comment>
<dbReference type="Pfam" id="PF12146">
    <property type="entry name" value="Hydrolase_4"/>
    <property type="match status" value="1"/>
</dbReference>
<evidence type="ECO:0000259" key="2">
    <source>
        <dbReference type="Pfam" id="PF12146"/>
    </source>
</evidence>
<evidence type="ECO:0000313" key="3">
    <source>
        <dbReference type="EMBL" id="MCQ4636584.1"/>
    </source>
</evidence>
<keyword evidence="4" id="KW-1185">Reference proteome</keyword>
<name>A0ABT1RN29_9FIRM</name>
<feature type="transmembrane region" description="Helical" evidence="1">
    <location>
        <begin position="12"/>
        <end position="33"/>
    </location>
</feature>
<reference evidence="3 4" key="1">
    <citation type="submission" date="2022-06" db="EMBL/GenBank/DDBJ databases">
        <title>Isolation of gut microbiota from human fecal samples.</title>
        <authorList>
            <person name="Pamer E.G."/>
            <person name="Barat B."/>
            <person name="Waligurski E."/>
            <person name="Medina S."/>
            <person name="Paddock L."/>
            <person name="Mostad J."/>
        </authorList>
    </citation>
    <scope>NUCLEOTIDE SEQUENCE [LARGE SCALE GENOMIC DNA]</scope>
    <source>
        <strain evidence="3 4">SL.3.17</strain>
    </source>
</reference>
<keyword evidence="1" id="KW-0472">Membrane</keyword>
<keyword evidence="1" id="KW-1133">Transmembrane helix</keyword>
<evidence type="ECO:0000256" key="1">
    <source>
        <dbReference type="SAM" id="Phobius"/>
    </source>
</evidence>